<evidence type="ECO:0000259" key="2">
    <source>
        <dbReference type="Pfam" id="PF20152"/>
    </source>
</evidence>
<protein>
    <recommendedName>
        <fullName evidence="2">DUF6534 domain-containing protein</fullName>
    </recommendedName>
</protein>
<keyword evidence="4" id="KW-1185">Reference proteome</keyword>
<feature type="domain" description="DUF6534" evidence="2">
    <location>
        <begin position="256"/>
        <end position="353"/>
    </location>
</feature>
<accession>A0AAD7MS12</accession>
<dbReference type="Pfam" id="PF20152">
    <property type="entry name" value="DUF6534"/>
    <property type="match status" value="1"/>
</dbReference>
<dbReference type="InterPro" id="IPR045339">
    <property type="entry name" value="DUF6534"/>
</dbReference>
<dbReference type="PANTHER" id="PTHR40465">
    <property type="entry name" value="CHROMOSOME 1, WHOLE GENOME SHOTGUN SEQUENCE"/>
    <property type="match status" value="1"/>
</dbReference>
<feature type="transmembrane region" description="Helical" evidence="1">
    <location>
        <begin position="123"/>
        <end position="145"/>
    </location>
</feature>
<evidence type="ECO:0000256" key="1">
    <source>
        <dbReference type="SAM" id="Phobius"/>
    </source>
</evidence>
<organism evidence="3 4">
    <name type="scientific">Mycena metata</name>
    <dbReference type="NCBI Taxonomy" id="1033252"/>
    <lineage>
        <taxon>Eukaryota</taxon>
        <taxon>Fungi</taxon>
        <taxon>Dikarya</taxon>
        <taxon>Basidiomycota</taxon>
        <taxon>Agaricomycotina</taxon>
        <taxon>Agaricomycetes</taxon>
        <taxon>Agaricomycetidae</taxon>
        <taxon>Agaricales</taxon>
        <taxon>Marasmiineae</taxon>
        <taxon>Mycenaceae</taxon>
        <taxon>Mycena</taxon>
    </lineage>
</organism>
<dbReference type="Proteomes" id="UP001215598">
    <property type="component" value="Unassembled WGS sequence"/>
</dbReference>
<feature type="transmembrane region" description="Helical" evidence="1">
    <location>
        <begin position="326"/>
        <end position="349"/>
    </location>
</feature>
<feature type="transmembrane region" description="Helical" evidence="1">
    <location>
        <begin position="165"/>
        <end position="185"/>
    </location>
</feature>
<evidence type="ECO:0000313" key="4">
    <source>
        <dbReference type="Proteomes" id="UP001215598"/>
    </source>
</evidence>
<reference evidence="3" key="1">
    <citation type="submission" date="2023-03" db="EMBL/GenBank/DDBJ databases">
        <title>Massive genome expansion in bonnet fungi (Mycena s.s.) driven by repeated elements and novel gene families across ecological guilds.</title>
        <authorList>
            <consortium name="Lawrence Berkeley National Laboratory"/>
            <person name="Harder C.B."/>
            <person name="Miyauchi S."/>
            <person name="Viragh M."/>
            <person name="Kuo A."/>
            <person name="Thoen E."/>
            <person name="Andreopoulos B."/>
            <person name="Lu D."/>
            <person name="Skrede I."/>
            <person name="Drula E."/>
            <person name="Henrissat B."/>
            <person name="Morin E."/>
            <person name="Kohler A."/>
            <person name="Barry K."/>
            <person name="LaButti K."/>
            <person name="Morin E."/>
            <person name="Salamov A."/>
            <person name="Lipzen A."/>
            <person name="Mereny Z."/>
            <person name="Hegedus B."/>
            <person name="Baldrian P."/>
            <person name="Stursova M."/>
            <person name="Weitz H."/>
            <person name="Taylor A."/>
            <person name="Grigoriev I.V."/>
            <person name="Nagy L.G."/>
            <person name="Martin F."/>
            <person name="Kauserud H."/>
        </authorList>
    </citation>
    <scope>NUCLEOTIDE SEQUENCE</scope>
    <source>
        <strain evidence="3">CBHHK182m</strain>
    </source>
</reference>
<dbReference type="PANTHER" id="PTHR40465:SF1">
    <property type="entry name" value="DUF6534 DOMAIN-CONTAINING PROTEIN"/>
    <property type="match status" value="1"/>
</dbReference>
<gene>
    <name evidence="3" type="ORF">B0H16DRAFT_221705</name>
</gene>
<dbReference type="AlphaFoldDB" id="A0AAD7MS12"/>
<feature type="transmembrane region" description="Helical" evidence="1">
    <location>
        <begin position="289"/>
        <end position="314"/>
    </location>
</feature>
<feature type="transmembrane region" description="Helical" evidence="1">
    <location>
        <begin position="242"/>
        <end position="269"/>
    </location>
</feature>
<keyword evidence="1" id="KW-1133">Transmembrane helix</keyword>
<sequence>MPISVASCQVLALNQEKLYCETSSDCDLRPSPALLSIADVAAESQTETGLSLPTDPTYWPTDPRTPQMPSLPAAVFPFTPVPSLTFESQDLTMGADLFLQGVLCAQFAHYTNVNQRDSMWMKLFVAGLALFTTLKTIQVLAMISVQNVVLFEGPGVTPSSGSRAWLFQMNLIFEAAIAFYVQLFFCHRLWALSHNVYIMVVAMSLFISALVTASVAVCHRYIHPLSTLNAFQAYFSTNRSIASRLIVTHLGLAMGGDLLQTGSIVFYLLRHSQAVLRHGPVASMIGSLLRLSIQSAAPGAFCALVDFAATFHVIRSAAITSGPTLAFVISVIANIMLPKLYAIAAMWTLNSRDEIRSTATRLDFLSFGGVDAADTSPAMPRLRASGIETTTTNSINGIENIEPNSAERKAWEV</sequence>
<keyword evidence="1" id="KW-0472">Membrane</keyword>
<comment type="caution">
    <text evidence="3">The sequence shown here is derived from an EMBL/GenBank/DDBJ whole genome shotgun (WGS) entry which is preliminary data.</text>
</comment>
<dbReference type="EMBL" id="JARKIB010000161">
    <property type="protein sequence ID" value="KAJ7730149.1"/>
    <property type="molecule type" value="Genomic_DNA"/>
</dbReference>
<feature type="transmembrane region" description="Helical" evidence="1">
    <location>
        <begin position="197"/>
        <end position="222"/>
    </location>
</feature>
<name>A0AAD7MS12_9AGAR</name>
<proteinExistence type="predicted"/>
<keyword evidence="1" id="KW-0812">Transmembrane</keyword>
<evidence type="ECO:0000313" key="3">
    <source>
        <dbReference type="EMBL" id="KAJ7730149.1"/>
    </source>
</evidence>